<evidence type="ECO:0000256" key="7">
    <source>
        <dbReference type="ARBA" id="ARBA00023180"/>
    </source>
</evidence>
<dbReference type="InterPro" id="IPR013783">
    <property type="entry name" value="Ig-like_fold"/>
</dbReference>
<reference evidence="11" key="1">
    <citation type="submission" date="2025-08" db="UniProtKB">
        <authorList>
            <consortium name="Ensembl"/>
        </authorList>
    </citation>
    <scope>IDENTIFICATION</scope>
</reference>
<comment type="subcellular location">
    <subcellularLocation>
        <location evidence="1">Membrane</location>
        <topology evidence="1">Single-pass type I membrane protein</topology>
    </subcellularLocation>
</comment>
<dbReference type="GO" id="GO:0009897">
    <property type="term" value="C:external side of plasma membrane"/>
    <property type="evidence" value="ECO:0007669"/>
    <property type="project" value="TreeGrafter"/>
</dbReference>
<evidence type="ECO:0000256" key="2">
    <source>
        <dbReference type="ARBA" id="ARBA00022692"/>
    </source>
</evidence>
<dbReference type="GO" id="GO:0050852">
    <property type="term" value="P:T cell receptor signaling pathway"/>
    <property type="evidence" value="ECO:0007669"/>
    <property type="project" value="TreeGrafter"/>
</dbReference>
<evidence type="ECO:0000313" key="11">
    <source>
        <dbReference type="Ensembl" id="ENSSANP00000094326.1"/>
    </source>
</evidence>
<dbReference type="InterPro" id="IPR040216">
    <property type="entry name" value="CTLA4/CD28"/>
</dbReference>
<evidence type="ECO:0000256" key="4">
    <source>
        <dbReference type="ARBA" id="ARBA00022989"/>
    </source>
</evidence>
<dbReference type="SUPFAM" id="SSF48726">
    <property type="entry name" value="Immunoglobulin"/>
    <property type="match status" value="1"/>
</dbReference>
<evidence type="ECO:0000256" key="5">
    <source>
        <dbReference type="ARBA" id="ARBA00023136"/>
    </source>
</evidence>
<evidence type="ECO:0000256" key="3">
    <source>
        <dbReference type="ARBA" id="ARBA00022729"/>
    </source>
</evidence>
<dbReference type="PANTHER" id="PTHR11494">
    <property type="entry name" value="CYTOTOXIC T-LYMPHOCYTE PROTEIN"/>
    <property type="match status" value="1"/>
</dbReference>
<evidence type="ECO:0000256" key="6">
    <source>
        <dbReference type="ARBA" id="ARBA00023157"/>
    </source>
</evidence>
<evidence type="ECO:0000256" key="1">
    <source>
        <dbReference type="ARBA" id="ARBA00004479"/>
    </source>
</evidence>
<feature type="signal peptide" evidence="10">
    <location>
        <begin position="1"/>
        <end position="25"/>
    </location>
</feature>
<reference evidence="11" key="2">
    <citation type="submission" date="2025-09" db="UniProtKB">
        <authorList>
            <consortium name="Ensembl"/>
        </authorList>
    </citation>
    <scope>IDENTIFICATION</scope>
</reference>
<feature type="transmembrane region" description="Helical" evidence="9">
    <location>
        <begin position="151"/>
        <end position="170"/>
    </location>
</feature>
<name>A0A671SDJ9_9TELE</name>
<dbReference type="Gene3D" id="2.60.40.10">
    <property type="entry name" value="Immunoglobulins"/>
    <property type="match status" value="1"/>
</dbReference>
<keyword evidence="4 9" id="KW-1133">Transmembrane helix</keyword>
<protein>
    <recommendedName>
        <fullName evidence="13">Immunoglobulin subtype domain-containing protein</fullName>
    </recommendedName>
</protein>
<keyword evidence="5 9" id="KW-0472">Membrane</keyword>
<evidence type="ECO:0000256" key="9">
    <source>
        <dbReference type="SAM" id="Phobius"/>
    </source>
</evidence>
<accession>A0A671SDJ9</accession>
<evidence type="ECO:0000256" key="10">
    <source>
        <dbReference type="SAM" id="SignalP"/>
    </source>
</evidence>
<proteinExistence type="predicted"/>
<dbReference type="AlphaFoldDB" id="A0A671SDJ9"/>
<keyword evidence="2 9" id="KW-0812">Transmembrane</keyword>
<sequence>FSACFFIFIPKSLMLLLFCLLYTAGNLPPVHHVALNSSVTVPCPVLSAPEMVFRLYKGSEEIFFISVNNTIISKNDNSPRMDFTVNVADNSTSFILDGVTINTTALYTCEAERIFPPPFQQVEHKPQTIVFVEGMFTMVVTEQQTLSLSTALPMTIYGLLTTCIVFILRVNNYIYI</sequence>
<keyword evidence="8" id="KW-0393">Immunoglobulin domain</keyword>
<keyword evidence="7" id="KW-0325">Glycoprotein</keyword>
<keyword evidence="12" id="KW-1185">Reference proteome</keyword>
<dbReference type="InterPro" id="IPR036179">
    <property type="entry name" value="Ig-like_dom_sf"/>
</dbReference>
<evidence type="ECO:0000256" key="8">
    <source>
        <dbReference type="ARBA" id="ARBA00023319"/>
    </source>
</evidence>
<keyword evidence="3 10" id="KW-0732">Signal</keyword>
<dbReference type="Proteomes" id="UP000472260">
    <property type="component" value="Unassembled WGS sequence"/>
</dbReference>
<organism evidence="11 12">
    <name type="scientific">Sinocyclocheilus anshuiensis</name>
    <dbReference type="NCBI Taxonomy" id="1608454"/>
    <lineage>
        <taxon>Eukaryota</taxon>
        <taxon>Metazoa</taxon>
        <taxon>Chordata</taxon>
        <taxon>Craniata</taxon>
        <taxon>Vertebrata</taxon>
        <taxon>Euteleostomi</taxon>
        <taxon>Actinopterygii</taxon>
        <taxon>Neopterygii</taxon>
        <taxon>Teleostei</taxon>
        <taxon>Ostariophysi</taxon>
        <taxon>Cypriniformes</taxon>
        <taxon>Cyprinidae</taxon>
        <taxon>Cyprininae</taxon>
        <taxon>Sinocyclocheilus</taxon>
    </lineage>
</organism>
<dbReference type="PANTHER" id="PTHR11494:SF9">
    <property type="entry name" value="SI:DKEY-1H24.6"/>
    <property type="match status" value="1"/>
</dbReference>
<evidence type="ECO:0000313" key="12">
    <source>
        <dbReference type="Proteomes" id="UP000472260"/>
    </source>
</evidence>
<keyword evidence="6" id="KW-1015">Disulfide bond</keyword>
<dbReference type="GO" id="GO:0042129">
    <property type="term" value="P:regulation of T cell proliferation"/>
    <property type="evidence" value="ECO:0007669"/>
    <property type="project" value="InterPro"/>
</dbReference>
<dbReference type="Ensembl" id="ENSSANT00000100170.1">
    <property type="protein sequence ID" value="ENSSANP00000094326.1"/>
    <property type="gene ID" value="ENSSANG00000046496.1"/>
</dbReference>
<evidence type="ECO:0008006" key="13">
    <source>
        <dbReference type="Google" id="ProtNLM"/>
    </source>
</evidence>
<feature type="chain" id="PRO_5025432347" description="Immunoglobulin subtype domain-containing protein" evidence="10">
    <location>
        <begin position="26"/>
        <end position="176"/>
    </location>
</feature>